<dbReference type="Pfam" id="PF20277">
    <property type="entry name" value="CTD11"/>
    <property type="match status" value="1"/>
</dbReference>
<evidence type="ECO:0000313" key="3">
    <source>
        <dbReference type="Proteomes" id="UP001320603"/>
    </source>
</evidence>
<organism evidence="2 3">
    <name type="scientific">Parabacteroides absconsus</name>
    <dbReference type="NCBI Taxonomy" id="2951805"/>
    <lineage>
        <taxon>Bacteria</taxon>
        <taxon>Pseudomonadati</taxon>
        <taxon>Bacteroidota</taxon>
        <taxon>Bacteroidia</taxon>
        <taxon>Bacteroidales</taxon>
        <taxon>Tannerellaceae</taxon>
        <taxon>Parabacteroides</taxon>
    </lineage>
</organism>
<evidence type="ECO:0000259" key="1">
    <source>
        <dbReference type="Pfam" id="PF20277"/>
    </source>
</evidence>
<dbReference type="Proteomes" id="UP001320603">
    <property type="component" value="Chromosome"/>
</dbReference>
<feature type="domain" description="ABC-three component systems C-terminal" evidence="1">
    <location>
        <begin position="120"/>
        <end position="257"/>
    </location>
</feature>
<accession>A0ABZ2IU69</accession>
<evidence type="ECO:0000313" key="2">
    <source>
        <dbReference type="EMBL" id="WWV67676.1"/>
    </source>
</evidence>
<dbReference type="InterPro" id="IPR046921">
    <property type="entry name" value="ABC-3C_CTD11"/>
</dbReference>
<gene>
    <name evidence="2" type="ORF">NEE14_006885</name>
</gene>
<dbReference type="RefSeq" id="WP_251967937.1">
    <property type="nucleotide sequence ID" value="NZ_CP146284.1"/>
</dbReference>
<keyword evidence="3" id="KW-1185">Reference proteome</keyword>
<reference evidence="2 3" key="1">
    <citation type="submission" date="2024-02" db="EMBL/GenBank/DDBJ databases">
        <title>Whole genome sequencing of Parabacteroides sp. AD58.</title>
        <authorList>
            <person name="Chaplin A.V."/>
            <person name="Pikina A.P."/>
            <person name="Sokolova S.R."/>
            <person name="Korostin D.O."/>
            <person name="Efimov B.A."/>
        </authorList>
    </citation>
    <scope>NUCLEOTIDE SEQUENCE [LARGE SCALE GENOMIC DNA]</scope>
    <source>
        <strain evidence="2 3">AD58</strain>
    </source>
</reference>
<protein>
    <submittedName>
        <fullName evidence="2">ABC-three component system protein</fullName>
    </submittedName>
</protein>
<name>A0ABZ2IU69_9BACT</name>
<dbReference type="EMBL" id="CP146284">
    <property type="protein sequence ID" value="WWV67676.1"/>
    <property type="molecule type" value="Genomic_DNA"/>
</dbReference>
<proteinExistence type="predicted"/>
<sequence length="262" mass="30566">MVNFDTYCIDRRNPTPSEYYLYLEEVDSCCPKCGAPFSITKAGRYVKGCEIAHVFPNSPTPAEKVMLRDVRTAGVNSEDPLNKIALCHNCHKFYDDNKSVELYNEMFDLKAAKHRALEAKKLIADKNIESEISKIINRLGIISDSEIGELEKLEYNALKVSEKIEDKYMLMRRRIENEVLLYFTFIRQEFSNLPYGSFSFDTMAFNIRHAYCMLRDKGLDKKEIYKQMTNWFERKTGCDVEACQIMVSFFVQDCEIYEELSK</sequence>